<dbReference type="EMBL" id="VSDQ01000718">
    <property type="protein sequence ID" value="TYA71840.1"/>
    <property type="molecule type" value="Genomic_DNA"/>
</dbReference>
<feature type="signal peptide" evidence="1">
    <location>
        <begin position="1"/>
        <end position="20"/>
    </location>
</feature>
<dbReference type="RefSeq" id="WP_148544827.1">
    <property type="nucleotide sequence ID" value="NZ_VSDQ01000718.1"/>
</dbReference>
<accession>A0A5D0HLI2</accession>
<dbReference type="OrthoDB" id="750023at2"/>
<gene>
    <name evidence="2" type="ORF">FUA24_20020</name>
</gene>
<evidence type="ECO:0000313" key="3">
    <source>
        <dbReference type="Proteomes" id="UP000323930"/>
    </source>
</evidence>
<protein>
    <recommendedName>
        <fullName evidence="4">WG repeat-containing protein</fullName>
    </recommendedName>
</protein>
<evidence type="ECO:0008006" key="4">
    <source>
        <dbReference type="Google" id="ProtNLM"/>
    </source>
</evidence>
<name>A0A5D0HLI2_9FLAO</name>
<keyword evidence="1" id="KW-0732">Signal</keyword>
<dbReference type="Proteomes" id="UP000323930">
    <property type="component" value="Unassembled WGS sequence"/>
</dbReference>
<proteinExistence type="predicted"/>
<keyword evidence="3" id="KW-1185">Reference proteome</keyword>
<dbReference type="AlphaFoldDB" id="A0A5D0HLI2"/>
<evidence type="ECO:0000313" key="2">
    <source>
        <dbReference type="EMBL" id="TYA71840.1"/>
    </source>
</evidence>
<evidence type="ECO:0000256" key="1">
    <source>
        <dbReference type="SAM" id="SignalP"/>
    </source>
</evidence>
<reference evidence="2 3" key="1">
    <citation type="submission" date="2019-08" db="EMBL/GenBank/DDBJ databases">
        <title>Seonamhaeicola sediminis sp. nov., isolated from marine sediment.</title>
        <authorList>
            <person name="Cao W.R."/>
        </authorList>
    </citation>
    <scope>NUCLEOTIDE SEQUENCE [LARGE SCALE GENOMIC DNA]</scope>
    <source>
        <strain evidence="2 3">B011</strain>
    </source>
</reference>
<feature type="chain" id="PRO_5022689426" description="WG repeat-containing protein" evidence="1">
    <location>
        <begin position="21"/>
        <end position="207"/>
    </location>
</feature>
<sequence length="207" mass="24719">MKRLVLLLIGMLMGLTTASASEFHHDKKKKRINKVRNYRNAQPITFLERGIEFYVFPDGSFDFNTHFNESNNYYRFHSKRRTVNTTFGAPNRNGRYNRYGDRGISISHDRDGKIRRIGNVFLNYDRYGKIKRIGNVYMSYNRGYGRLNQVGGLFVDYNKWGEIINTNGVVNWDNRNFRRNNNTCNNNWEDGDDIYDDEDTYHYYRNR</sequence>
<organism evidence="2 3">
    <name type="scientific">Seonamhaeicola marinus</name>
    <dbReference type="NCBI Taxonomy" id="1912246"/>
    <lineage>
        <taxon>Bacteria</taxon>
        <taxon>Pseudomonadati</taxon>
        <taxon>Bacteroidota</taxon>
        <taxon>Flavobacteriia</taxon>
        <taxon>Flavobacteriales</taxon>
        <taxon>Flavobacteriaceae</taxon>
    </lineage>
</organism>
<comment type="caution">
    <text evidence="2">The sequence shown here is derived from an EMBL/GenBank/DDBJ whole genome shotgun (WGS) entry which is preliminary data.</text>
</comment>